<evidence type="ECO:0000256" key="4">
    <source>
        <dbReference type="ARBA" id="ARBA00022741"/>
    </source>
</evidence>
<keyword evidence="8" id="KW-0175">Coiled coil</keyword>
<accession>A0A9P8TN94</accession>
<sequence>MKKTTTSSPLSTQTFNASGDSPTHISPTAATKYPEYKRNNSSKTDILKRTGSSGPGAGGIPRLSTIDTKPYSPVRTPSSSSRMPKSRNNSATSQQNKSSISSSHSDQLKQAHSNYSAQEKTYLRKIKNGKADDYYTTAIIADLSESDYISDDDDEDDPQRQDADNLENQDDGLFKGLDLEMDPYETLGAEFLESAKENPTLIERMEWQTMLTLVLKGDVVTSEKIRIKTQNDFNAQTTYKDNLWLGIKAFLLGRTEDQQMKIIMYNRSIADETISEILGFKVKDQENAREEVRELLDKFENVKDLWRDQTEMVNEKPICATELFLTRIDALNSWQNITDAFDTHVKMVKEWVKSDDLDLTTKHTDGFTEASFPERLLKERDIVSIFKKRIFSSGLPWVNKSKEAYLAFHEYYEELGLPNFLSSLSQICAFPLELIEEVIKVRLVYARKVDNPTMMMIDEMIADFSTYISIAVSLKHNYIEYCKGWSMEMELSEAFDDNIVEAIGYLFKLLNKKLINTTTKSFKTFKEPDDLEDTWKLLRNVGVSIKNAGPEIASQICILLSRLAQRLNSYVLYECNSMKDLAFDEKKSNEQRSLEMLQLVSKSTDNFGLIRRKLLKLTMDIRKAFSNAALFQLNQVKEFLELLRDTGHFLIQSPHSSRGTYCIASGNLYGRSDAIIDILNGSEIGSEMNDSRRLFAEGDVRDDSPPDIGYVIVINAPMAMVWEGEIVGLHSENFNFDIKKGQVLVITQGSSGNLRHIKSEFLSVVGDTVTFIEHRSSITRVNKELIKTDRLFYRVVISLLDDVKSAVTSIQHIDKHHEAVHSLFVFVRDVCKNSLRIMETSRRPTIIKRMIAMSIDWVAFIVDDCIPTDKRTFRWCVAALEFAMEVSKGYNIVTLEDEYFSRLKEKVAGCMSLLISHFDIMGARSSEAEKKMLKTQFKPTNLQDDALILQGFSDQTMKQIQSLEARLPCNLVGKVIDDTESENQFLSILASQFASISMRWQKRKFIGGGSFGSVYSAINLDTGAVLAVKEIKLQDPSSFKHIVPSIKEEMTVLEMLNHPNIVQYYGVEVHRDKVNLFMEYCEGGSLAALLEHGRIEDEVVIQLFALQMFEGLAYLHERNIIHRDIKPENILFDHNGVIKFVDFGAAKVIANNVTRKITKVNSMTGTPMYMSPEVITGSVTSKYGAVDIWSTGCCVLEMATGRRPWAALDNEWAIMYHIAAGHLPTFPTKDQLGDSGINFLYRCLQQDPNKRPTAVELLQDPWLVDIRNKAFEDGSSSSSEVSSEYGDGN</sequence>
<evidence type="ECO:0000256" key="6">
    <source>
        <dbReference type="ARBA" id="ARBA00022840"/>
    </source>
</evidence>
<dbReference type="FunFam" id="1.10.510.10:FF:000571">
    <property type="entry name" value="Maternal embryonic leucine zipper kinase"/>
    <property type="match status" value="1"/>
</dbReference>
<dbReference type="PANTHER" id="PTHR48016:SF32">
    <property type="entry name" value="MITOGEN-ACTIVATED PROTEIN KINASE KINASE KINASE 4"/>
    <property type="match status" value="1"/>
</dbReference>
<reference evidence="11" key="1">
    <citation type="journal article" date="2021" name="Open Biol.">
        <title>Shared evolutionary footprints suggest mitochondrial oxidative damage underlies multiple complex I losses in fungi.</title>
        <authorList>
            <person name="Schikora-Tamarit M.A."/>
            <person name="Marcet-Houben M."/>
            <person name="Nosek J."/>
            <person name="Gabaldon T."/>
        </authorList>
    </citation>
    <scope>NUCLEOTIDE SEQUENCE</scope>
    <source>
        <strain evidence="11">CBS2887</strain>
    </source>
</reference>
<dbReference type="PROSITE" id="PS00107">
    <property type="entry name" value="PROTEIN_KINASE_ATP"/>
    <property type="match status" value="1"/>
</dbReference>
<feature type="compositionally biased region" description="Polar residues" evidence="9">
    <location>
        <begin position="75"/>
        <end position="89"/>
    </location>
</feature>
<feature type="region of interest" description="Disordered" evidence="9">
    <location>
        <begin position="1"/>
        <end position="115"/>
    </location>
</feature>
<dbReference type="GO" id="GO:0004674">
    <property type="term" value="F:protein serine/threonine kinase activity"/>
    <property type="evidence" value="ECO:0007669"/>
    <property type="project" value="UniProtKB-KW"/>
</dbReference>
<dbReference type="Proteomes" id="UP000774326">
    <property type="component" value="Unassembled WGS sequence"/>
</dbReference>
<dbReference type="SUPFAM" id="SSF56112">
    <property type="entry name" value="Protein kinase-like (PK-like)"/>
    <property type="match status" value="1"/>
</dbReference>
<feature type="compositionally biased region" description="Acidic residues" evidence="9">
    <location>
        <begin position="146"/>
        <end position="157"/>
    </location>
</feature>
<dbReference type="InterPro" id="IPR050538">
    <property type="entry name" value="MAP_kinase_kinase_kinase"/>
</dbReference>
<organism evidence="11 12">
    <name type="scientific">Wickerhamomyces pijperi</name>
    <name type="common">Yeast</name>
    <name type="synonym">Pichia pijperi</name>
    <dbReference type="NCBI Taxonomy" id="599730"/>
    <lineage>
        <taxon>Eukaryota</taxon>
        <taxon>Fungi</taxon>
        <taxon>Dikarya</taxon>
        <taxon>Ascomycota</taxon>
        <taxon>Saccharomycotina</taxon>
        <taxon>Saccharomycetes</taxon>
        <taxon>Phaffomycetales</taxon>
        <taxon>Wickerhamomycetaceae</taxon>
        <taxon>Wickerhamomyces</taxon>
    </lineage>
</organism>
<keyword evidence="12" id="KW-1185">Reference proteome</keyword>
<comment type="similarity">
    <text evidence="1">Belongs to the protein kinase superfamily. STE Ser/Thr protein kinase family. MAP kinase kinase kinase subfamily.</text>
</comment>
<dbReference type="Pfam" id="PF00069">
    <property type="entry name" value="Pkinase"/>
    <property type="match status" value="1"/>
</dbReference>
<dbReference type="Gene3D" id="1.10.510.10">
    <property type="entry name" value="Transferase(Phosphotransferase) domain 1"/>
    <property type="match status" value="1"/>
</dbReference>
<evidence type="ECO:0000313" key="11">
    <source>
        <dbReference type="EMBL" id="KAH3685096.1"/>
    </source>
</evidence>
<gene>
    <name evidence="11" type="ORF">WICPIJ_003930</name>
</gene>
<reference evidence="11" key="2">
    <citation type="submission" date="2021-01" db="EMBL/GenBank/DDBJ databases">
        <authorList>
            <person name="Schikora-Tamarit M.A."/>
        </authorList>
    </citation>
    <scope>NUCLEOTIDE SEQUENCE</scope>
    <source>
        <strain evidence="11">CBS2887</strain>
    </source>
</reference>
<dbReference type="SMART" id="SM00220">
    <property type="entry name" value="S_TKc"/>
    <property type="match status" value="1"/>
</dbReference>
<feature type="domain" description="Protein kinase" evidence="10">
    <location>
        <begin position="1000"/>
        <end position="1263"/>
    </location>
</feature>
<name>A0A9P8TN94_WICPI</name>
<dbReference type="GO" id="GO:0005524">
    <property type="term" value="F:ATP binding"/>
    <property type="evidence" value="ECO:0007669"/>
    <property type="project" value="UniProtKB-UniRule"/>
</dbReference>
<feature type="compositionally biased region" description="Low complexity" evidence="9">
    <location>
        <begin position="90"/>
        <end position="105"/>
    </location>
</feature>
<evidence type="ECO:0000256" key="9">
    <source>
        <dbReference type="SAM" id="MobiDB-lite"/>
    </source>
</evidence>
<protein>
    <recommendedName>
        <fullName evidence="10">Protein kinase domain-containing protein</fullName>
    </recommendedName>
</protein>
<proteinExistence type="inferred from homology"/>
<dbReference type="InterPro" id="IPR008271">
    <property type="entry name" value="Ser/Thr_kinase_AS"/>
</dbReference>
<evidence type="ECO:0000313" key="12">
    <source>
        <dbReference type="Proteomes" id="UP000774326"/>
    </source>
</evidence>
<evidence type="ECO:0000256" key="7">
    <source>
        <dbReference type="PROSITE-ProRule" id="PRU10141"/>
    </source>
</evidence>
<evidence type="ECO:0000256" key="5">
    <source>
        <dbReference type="ARBA" id="ARBA00022777"/>
    </source>
</evidence>
<feature type="compositionally biased region" description="Polar residues" evidence="9">
    <location>
        <begin position="1"/>
        <end position="29"/>
    </location>
</feature>
<comment type="caution">
    <text evidence="11">The sequence shown here is derived from an EMBL/GenBank/DDBJ whole genome shotgun (WGS) entry which is preliminary data.</text>
</comment>
<dbReference type="PANTHER" id="PTHR48016">
    <property type="entry name" value="MAP KINASE KINASE KINASE SSK2-RELATED-RELATED"/>
    <property type="match status" value="1"/>
</dbReference>
<dbReference type="CDD" id="cd06626">
    <property type="entry name" value="STKc_MEKK4"/>
    <property type="match status" value="1"/>
</dbReference>
<dbReference type="EMBL" id="JAEUBG010002158">
    <property type="protein sequence ID" value="KAH3685096.1"/>
    <property type="molecule type" value="Genomic_DNA"/>
</dbReference>
<dbReference type="PROSITE" id="PS50011">
    <property type="entry name" value="PROTEIN_KINASE_DOM"/>
    <property type="match status" value="1"/>
</dbReference>
<evidence type="ECO:0000259" key="10">
    <source>
        <dbReference type="PROSITE" id="PS50011"/>
    </source>
</evidence>
<dbReference type="InterPro" id="IPR000719">
    <property type="entry name" value="Prot_kinase_dom"/>
</dbReference>
<keyword evidence="6 7" id="KW-0067">ATP-binding</keyword>
<keyword evidence="4 7" id="KW-0547">Nucleotide-binding</keyword>
<evidence type="ECO:0000256" key="1">
    <source>
        <dbReference type="ARBA" id="ARBA00006529"/>
    </source>
</evidence>
<feature type="coiled-coil region" evidence="8">
    <location>
        <begin position="282"/>
        <end position="309"/>
    </location>
</feature>
<dbReference type="InterPro" id="IPR017441">
    <property type="entry name" value="Protein_kinase_ATP_BS"/>
</dbReference>
<dbReference type="GO" id="GO:0038066">
    <property type="term" value="P:p38MAPK cascade"/>
    <property type="evidence" value="ECO:0007669"/>
    <property type="project" value="TreeGrafter"/>
</dbReference>
<dbReference type="PROSITE" id="PS00108">
    <property type="entry name" value="PROTEIN_KINASE_ST"/>
    <property type="match status" value="1"/>
</dbReference>
<feature type="binding site" evidence="7">
    <location>
        <position position="1029"/>
    </location>
    <ligand>
        <name>ATP</name>
        <dbReference type="ChEBI" id="CHEBI:30616"/>
    </ligand>
</feature>
<dbReference type="OrthoDB" id="1043025at2759"/>
<evidence type="ECO:0000256" key="8">
    <source>
        <dbReference type="SAM" id="Coils"/>
    </source>
</evidence>
<keyword evidence="3" id="KW-0808">Transferase</keyword>
<evidence type="ECO:0000256" key="3">
    <source>
        <dbReference type="ARBA" id="ARBA00022679"/>
    </source>
</evidence>
<keyword evidence="2" id="KW-0723">Serine/threonine-protein kinase</keyword>
<dbReference type="InterPro" id="IPR011009">
    <property type="entry name" value="Kinase-like_dom_sf"/>
</dbReference>
<evidence type="ECO:0000256" key="2">
    <source>
        <dbReference type="ARBA" id="ARBA00022527"/>
    </source>
</evidence>
<feature type="region of interest" description="Disordered" evidence="9">
    <location>
        <begin position="146"/>
        <end position="171"/>
    </location>
</feature>
<keyword evidence="5" id="KW-0418">Kinase</keyword>